<dbReference type="GO" id="GO:0016787">
    <property type="term" value="F:hydrolase activity"/>
    <property type="evidence" value="ECO:0007669"/>
    <property type="project" value="UniProtKB-KW"/>
</dbReference>
<dbReference type="AlphaFoldDB" id="A0AAD9HCF7"/>
<organism evidence="3 4">
    <name type="scientific">Colletotrichum zoysiae</name>
    <dbReference type="NCBI Taxonomy" id="1216348"/>
    <lineage>
        <taxon>Eukaryota</taxon>
        <taxon>Fungi</taxon>
        <taxon>Dikarya</taxon>
        <taxon>Ascomycota</taxon>
        <taxon>Pezizomycotina</taxon>
        <taxon>Sordariomycetes</taxon>
        <taxon>Hypocreomycetidae</taxon>
        <taxon>Glomerellales</taxon>
        <taxon>Glomerellaceae</taxon>
        <taxon>Colletotrichum</taxon>
        <taxon>Colletotrichum graminicola species complex</taxon>
    </lineage>
</organism>
<dbReference type="Gene3D" id="2.60.40.10">
    <property type="entry name" value="Immunoglobulins"/>
    <property type="match status" value="1"/>
</dbReference>
<evidence type="ECO:0000256" key="1">
    <source>
        <dbReference type="SAM" id="MobiDB-lite"/>
    </source>
</evidence>
<dbReference type="PANTHER" id="PTHR43784:SF2">
    <property type="entry name" value="GDSL-LIKE LIPASE_ACYLHYDROLASE, PUTATIVE (AFU_ORTHOLOGUE AFUA_2G00820)-RELATED"/>
    <property type="match status" value="1"/>
</dbReference>
<dbReference type="PROSITE" id="PS50853">
    <property type="entry name" value="FN3"/>
    <property type="match status" value="1"/>
</dbReference>
<name>A0AAD9HCF7_9PEZI</name>
<accession>A0AAD9HCF7</accession>
<comment type="caution">
    <text evidence="3">The sequence shown here is derived from an EMBL/GenBank/DDBJ whole genome shotgun (WGS) entry which is preliminary data.</text>
</comment>
<evidence type="ECO:0000259" key="2">
    <source>
        <dbReference type="PROSITE" id="PS50853"/>
    </source>
</evidence>
<feature type="compositionally biased region" description="Polar residues" evidence="1">
    <location>
        <begin position="393"/>
        <end position="405"/>
    </location>
</feature>
<dbReference type="Gene3D" id="3.40.50.1110">
    <property type="entry name" value="SGNH hydrolase"/>
    <property type="match status" value="1"/>
</dbReference>
<dbReference type="InterPro" id="IPR003961">
    <property type="entry name" value="FN3_dom"/>
</dbReference>
<dbReference type="InterPro" id="IPR053140">
    <property type="entry name" value="GDSL_Rv0518-like"/>
</dbReference>
<dbReference type="InterPro" id="IPR013783">
    <property type="entry name" value="Ig-like_fold"/>
</dbReference>
<feature type="compositionally biased region" description="Pro residues" evidence="1">
    <location>
        <begin position="61"/>
        <end position="71"/>
    </location>
</feature>
<feature type="region of interest" description="Disordered" evidence="1">
    <location>
        <begin position="298"/>
        <end position="317"/>
    </location>
</feature>
<gene>
    <name evidence="3" type="ORF">LX32DRAFT_624249</name>
</gene>
<evidence type="ECO:0000313" key="4">
    <source>
        <dbReference type="Proteomes" id="UP001232148"/>
    </source>
</evidence>
<protein>
    <submittedName>
        <fullName evidence="3">SGNH hydrolase</fullName>
    </submittedName>
</protein>
<dbReference type="InterPro" id="IPR013830">
    <property type="entry name" value="SGNH_hydro"/>
</dbReference>
<feature type="domain" description="Fibronectin type-III" evidence="2">
    <location>
        <begin position="265"/>
        <end position="353"/>
    </location>
</feature>
<dbReference type="SUPFAM" id="SSF49265">
    <property type="entry name" value="Fibronectin type III"/>
    <property type="match status" value="1"/>
</dbReference>
<dbReference type="CDD" id="cd01833">
    <property type="entry name" value="XynB_like"/>
    <property type="match status" value="1"/>
</dbReference>
<dbReference type="Pfam" id="PF13472">
    <property type="entry name" value="Lipase_GDSL_2"/>
    <property type="match status" value="1"/>
</dbReference>
<dbReference type="PANTHER" id="PTHR43784">
    <property type="entry name" value="GDSL-LIKE LIPASE/ACYLHYDROLASE, PUTATIVE (AFU_ORTHOLOGUE AFUA_2G00820)-RELATED"/>
    <property type="match status" value="1"/>
</dbReference>
<dbReference type="EMBL" id="MU842935">
    <property type="protein sequence ID" value="KAK2025539.1"/>
    <property type="molecule type" value="Genomic_DNA"/>
</dbReference>
<keyword evidence="3" id="KW-0378">Hydrolase</keyword>
<dbReference type="Proteomes" id="UP001232148">
    <property type="component" value="Unassembled WGS sequence"/>
</dbReference>
<evidence type="ECO:0000313" key="3">
    <source>
        <dbReference type="EMBL" id="KAK2025539.1"/>
    </source>
</evidence>
<proteinExistence type="predicted"/>
<reference evidence="3" key="1">
    <citation type="submission" date="2021-06" db="EMBL/GenBank/DDBJ databases">
        <title>Comparative genomics, transcriptomics and evolutionary studies reveal genomic signatures of adaptation to plant cell wall in hemibiotrophic fungi.</title>
        <authorList>
            <consortium name="DOE Joint Genome Institute"/>
            <person name="Baroncelli R."/>
            <person name="Diaz J.F."/>
            <person name="Benocci T."/>
            <person name="Peng M."/>
            <person name="Battaglia E."/>
            <person name="Haridas S."/>
            <person name="Andreopoulos W."/>
            <person name="Labutti K."/>
            <person name="Pangilinan J."/>
            <person name="Floch G.L."/>
            <person name="Makela M.R."/>
            <person name="Henrissat B."/>
            <person name="Grigoriev I.V."/>
            <person name="Crouch J.A."/>
            <person name="De Vries R.P."/>
            <person name="Sukno S.A."/>
            <person name="Thon M.R."/>
        </authorList>
    </citation>
    <scope>NUCLEOTIDE SEQUENCE</scope>
    <source>
        <strain evidence="3">MAFF235873</strain>
    </source>
</reference>
<feature type="region of interest" description="Disordered" evidence="1">
    <location>
        <begin position="55"/>
        <end position="79"/>
    </location>
</feature>
<dbReference type="InterPro" id="IPR036514">
    <property type="entry name" value="SGNH_hydro_sf"/>
</dbReference>
<feature type="region of interest" description="Disordered" evidence="1">
    <location>
        <begin position="393"/>
        <end position="413"/>
    </location>
</feature>
<dbReference type="InterPro" id="IPR036116">
    <property type="entry name" value="FN3_sf"/>
</dbReference>
<dbReference type="SUPFAM" id="SSF52266">
    <property type="entry name" value="SGNH hydrolase"/>
    <property type="match status" value="1"/>
</dbReference>
<keyword evidence="4" id="KW-1185">Reference proteome</keyword>
<sequence length="413" mass="45341">MGDYIDDDASPPIRVMIVGDSISQGREGDFTWRYRLWQWMTEERVNFQFVGPYKGTKTPEVPRPPQPPAPETGPRNLDGNVPVDLGGYAAGVEFESFHFAVWGRQATQCKDLVRDQVERFRPDYVLVMLGFNDMGWGVADAEGTIAAMGQLIGRTRAANPAVRLAVADVPQPTPVRGTEKLAPMIDRYNRLLRASVEDWGTRRSPVELVEIRSDYDCSRGSYDGLHPNALGEFQIARAFSRGLVRGYGVGTRELSIPPRIPARPTPVPTHVVAEAVAYGVAVTWDAVYGALGYDVRSRAGTGSPWSESRTEPNRYDSTCTREGVEYHYQVRTYNGDSLVSAWSKVASAISRPKPASGPGEVVAEQGARGVVLSETDQLDDGRASIDITISCKTDQSLHGQAPSTSEVKETQFD</sequence>